<feature type="transmembrane region" description="Helical" evidence="1">
    <location>
        <begin position="280"/>
        <end position="303"/>
    </location>
</feature>
<gene>
    <name evidence="2" type="ORF">CL6EHI_169370</name>
</gene>
<feature type="transmembrane region" description="Helical" evidence="1">
    <location>
        <begin position="191"/>
        <end position="215"/>
    </location>
</feature>
<keyword evidence="1" id="KW-0472">Membrane</keyword>
<dbReference type="EMBL" id="BDEQ01000001">
    <property type="protein sequence ID" value="GAT95343.1"/>
    <property type="molecule type" value="Genomic_DNA"/>
</dbReference>
<dbReference type="VEuPathDB" id="AmoebaDB:EHI_169370"/>
<dbReference type="AlphaFoldDB" id="A0A5K1U2S8"/>
<proteinExistence type="predicted"/>
<feature type="transmembrane region" description="Helical" evidence="1">
    <location>
        <begin position="106"/>
        <end position="126"/>
    </location>
</feature>
<keyword evidence="1" id="KW-0812">Transmembrane</keyword>
<protein>
    <submittedName>
        <fullName evidence="2">Uncharacterized protein</fullName>
    </submittedName>
</protein>
<evidence type="ECO:0000313" key="2">
    <source>
        <dbReference type="EMBL" id="GAT95343.1"/>
    </source>
</evidence>
<dbReference type="VEuPathDB" id="AmoebaDB:EHI5A_268840"/>
<sequence length="309" mass="36230">MGNITLETEKGIAVSVISISSVLTSVLLLYFICTVILQYCKRCKKTKQYKFLVQPPYITPRRICHFGIFCYVLCQINFIAWEIYYYSFTLLTYNFNSLIYIHWYEMSNLLDTTTFGLMIMLTVIALRLQLGSMVTQEKSILLKIFDISWTLGIATLLIDSLVHFVSLIYIMFIPSDLFYDLFEVYFKIRTIYTNAGLFFVLFFVLLCFVLMLVFMYRIFRVYNARESREIKIRTSICGGLIALCILLRFCMCFTHVVQYFNEFSTPREEKKPGDESHFLIGWADIPLIIGLKFLPSFLIILMMNKPQLC</sequence>
<evidence type="ECO:0000256" key="1">
    <source>
        <dbReference type="SAM" id="Phobius"/>
    </source>
</evidence>
<feature type="transmembrane region" description="Helical" evidence="1">
    <location>
        <begin position="12"/>
        <end position="40"/>
    </location>
</feature>
<feature type="transmembrane region" description="Helical" evidence="1">
    <location>
        <begin position="66"/>
        <end position="86"/>
    </location>
</feature>
<evidence type="ECO:0000313" key="3">
    <source>
        <dbReference type="Proteomes" id="UP000078387"/>
    </source>
</evidence>
<dbReference type="VEuPathDB" id="AmoebaDB:KM1_319350"/>
<organism evidence="2 3">
    <name type="scientific">Entamoeba histolytica</name>
    <dbReference type="NCBI Taxonomy" id="5759"/>
    <lineage>
        <taxon>Eukaryota</taxon>
        <taxon>Amoebozoa</taxon>
        <taxon>Evosea</taxon>
        <taxon>Archamoebae</taxon>
        <taxon>Mastigamoebida</taxon>
        <taxon>Entamoebidae</taxon>
        <taxon>Entamoeba</taxon>
    </lineage>
</organism>
<dbReference type="OMA" id="YSCGITI"/>
<name>A0A5K1U2S8_ENTHI</name>
<comment type="caution">
    <text evidence="2">The sequence shown here is derived from an EMBL/GenBank/DDBJ whole genome shotgun (WGS) entry which is preliminary data.</text>
</comment>
<keyword evidence="1" id="KW-1133">Transmembrane helix</keyword>
<accession>A0A5K1U2S8</accession>
<feature type="transmembrane region" description="Helical" evidence="1">
    <location>
        <begin position="236"/>
        <end position="260"/>
    </location>
</feature>
<feature type="transmembrane region" description="Helical" evidence="1">
    <location>
        <begin position="147"/>
        <end position="171"/>
    </location>
</feature>
<dbReference type="Proteomes" id="UP000078387">
    <property type="component" value="Unassembled WGS sequence"/>
</dbReference>
<reference evidence="2 3" key="1">
    <citation type="submission" date="2016-05" db="EMBL/GenBank/DDBJ databases">
        <title>First whole genome sequencing of Entamoeba histolytica HM1:IMSS-clone-6.</title>
        <authorList>
            <person name="Mukherjee Avik.K."/>
            <person name="Izumyama S."/>
            <person name="Nakada-Tsukui K."/>
            <person name="Nozaki T."/>
        </authorList>
    </citation>
    <scope>NUCLEOTIDE SEQUENCE [LARGE SCALE GENOMIC DNA]</scope>
    <source>
        <strain evidence="2 3">HM1:IMSS clone 6</strain>
    </source>
</reference>